<dbReference type="PANTHER" id="PTHR43811:SF19">
    <property type="entry name" value="39 KDA FK506-BINDING NUCLEAR PROTEIN"/>
    <property type="match status" value="1"/>
</dbReference>
<dbReference type="Proteomes" id="UP000176568">
    <property type="component" value="Unassembled WGS sequence"/>
</dbReference>
<evidence type="ECO:0000256" key="3">
    <source>
        <dbReference type="ARBA" id="ARBA00023110"/>
    </source>
</evidence>
<name>A0A1F4Y3U9_9BACT</name>
<evidence type="ECO:0000256" key="1">
    <source>
        <dbReference type="ARBA" id="ARBA00000971"/>
    </source>
</evidence>
<keyword evidence="3 5" id="KW-0697">Rotamase</keyword>
<comment type="catalytic activity">
    <reaction evidence="1 5 6">
        <text>[protein]-peptidylproline (omega=180) = [protein]-peptidylproline (omega=0)</text>
        <dbReference type="Rhea" id="RHEA:16237"/>
        <dbReference type="Rhea" id="RHEA-COMP:10747"/>
        <dbReference type="Rhea" id="RHEA-COMP:10748"/>
        <dbReference type="ChEBI" id="CHEBI:83833"/>
        <dbReference type="ChEBI" id="CHEBI:83834"/>
        <dbReference type="EC" id="5.2.1.8"/>
    </reaction>
</comment>
<feature type="domain" description="PPIase FKBP-type" evidence="7">
    <location>
        <begin position="22"/>
        <end position="108"/>
    </location>
</feature>
<dbReference type="EC" id="5.2.1.8" evidence="6"/>
<comment type="caution">
    <text evidence="8">The sequence shown here is derived from an EMBL/GenBank/DDBJ whole genome shotgun (WGS) entry which is preliminary data.</text>
</comment>
<evidence type="ECO:0000313" key="8">
    <source>
        <dbReference type="EMBL" id="OGC88528.1"/>
    </source>
</evidence>
<dbReference type="FunFam" id="3.10.50.40:FF:000006">
    <property type="entry name" value="Peptidyl-prolyl cis-trans isomerase"/>
    <property type="match status" value="1"/>
</dbReference>
<evidence type="ECO:0000256" key="6">
    <source>
        <dbReference type="RuleBase" id="RU003915"/>
    </source>
</evidence>
<dbReference type="STRING" id="1797247.A2419_01875"/>
<proteinExistence type="inferred from homology"/>
<evidence type="ECO:0000259" key="7">
    <source>
        <dbReference type="PROSITE" id="PS50059"/>
    </source>
</evidence>
<dbReference type="PANTHER" id="PTHR43811">
    <property type="entry name" value="FKBP-TYPE PEPTIDYL-PROLYL CIS-TRANS ISOMERASE FKPA"/>
    <property type="match status" value="1"/>
</dbReference>
<dbReference type="EMBL" id="MEXB01000008">
    <property type="protein sequence ID" value="OGC88528.1"/>
    <property type="molecule type" value="Genomic_DNA"/>
</dbReference>
<comment type="similarity">
    <text evidence="2 6">Belongs to the FKBP-type PPIase family.</text>
</comment>
<evidence type="ECO:0000256" key="5">
    <source>
        <dbReference type="PROSITE-ProRule" id="PRU00277"/>
    </source>
</evidence>
<reference evidence="8 9" key="1">
    <citation type="journal article" date="2016" name="Nat. Commun.">
        <title>Thousands of microbial genomes shed light on interconnected biogeochemical processes in an aquifer system.</title>
        <authorList>
            <person name="Anantharaman K."/>
            <person name="Brown C.T."/>
            <person name="Hug L.A."/>
            <person name="Sharon I."/>
            <person name="Castelle C.J."/>
            <person name="Probst A.J."/>
            <person name="Thomas B.C."/>
            <person name="Singh A."/>
            <person name="Wilkins M.J."/>
            <person name="Karaoz U."/>
            <person name="Brodie E.L."/>
            <person name="Williams K.H."/>
            <person name="Hubbard S.S."/>
            <person name="Banfield J.F."/>
        </authorList>
    </citation>
    <scope>NUCLEOTIDE SEQUENCE [LARGE SCALE GENOMIC DNA]</scope>
</reference>
<evidence type="ECO:0000313" key="9">
    <source>
        <dbReference type="Proteomes" id="UP000176568"/>
    </source>
</evidence>
<keyword evidence="4 5" id="KW-0413">Isomerase</keyword>
<dbReference type="Pfam" id="PF00254">
    <property type="entry name" value="FKBP_C"/>
    <property type="match status" value="1"/>
</dbReference>
<accession>A0A1F4Y3U9</accession>
<dbReference type="PROSITE" id="PS50059">
    <property type="entry name" value="FKBP_PPIASE"/>
    <property type="match status" value="1"/>
</dbReference>
<dbReference type="SUPFAM" id="SSF54534">
    <property type="entry name" value="FKBP-like"/>
    <property type="match status" value="1"/>
</dbReference>
<evidence type="ECO:0000256" key="2">
    <source>
        <dbReference type="ARBA" id="ARBA00006577"/>
    </source>
</evidence>
<organism evidence="8 9">
    <name type="scientific">Candidatus Adlerbacteria bacterium RIFOXYC1_FULL_48_26</name>
    <dbReference type="NCBI Taxonomy" id="1797247"/>
    <lineage>
        <taxon>Bacteria</taxon>
        <taxon>Candidatus Adleribacteriota</taxon>
    </lineage>
</organism>
<dbReference type="Gene3D" id="3.10.50.40">
    <property type="match status" value="1"/>
</dbReference>
<dbReference type="GO" id="GO:0003755">
    <property type="term" value="F:peptidyl-prolyl cis-trans isomerase activity"/>
    <property type="evidence" value="ECO:0007669"/>
    <property type="project" value="UniProtKB-UniRule"/>
</dbReference>
<protein>
    <recommendedName>
        <fullName evidence="6">Peptidyl-prolyl cis-trans isomerase</fullName>
        <ecNumber evidence="6">5.2.1.8</ecNumber>
    </recommendedName>
</protein>
<dbReference type="InterPro" id="IPR046357">
    <property type="entry name" value="PPIase_dom_sf"/>
</dbReference>
<dbReference type="InterPro" id="IPR001179">
    <property type="entry name" value="PPIase_FKBP_dom"/>
</dbReference>
<gene>
    <name evidence="8" type="ORF">A2419_01875</name>
</gene>
<evidence type="ECO:0000256" key="4">
    <source>
        <dbReference type="ARBA" id="ARBA00023235"/>
    </source>
</evidence>
<dbReference type="AlphaFoldDB" id="A0A1F4Y3U9"/>
<sequence length="119" mass="12587">MSDQKLVAQDEMVGTGDVAQAGDFVSVHYTGKLENGVVFDSSTGRDPIQFTLGTGRVIQGWDQGIQGMKVGGKRLLIIPPMLAYGMQDYGPIPGGSTLIFEVTLVGVQQTPPTDDSSAQ</sequence>